<dbReference type="PANTHER" id="PTHR31672:SF13">
    <property type="entry name" value="F-BOX PROTEIN CPR30-LIKE"/>
    <property type="match status" value="1"/>
</dbReference>
<evidence type="ECO:0000259" key="1">
    <source>
        <dbReference type="Pfam" id="PF00646"/>
    </source>
</evidence>
<evidence type="ECO:0008006" key="5">
    <source>
        <dbReference type="Google" id="ProtNLM"/>
    </source>
</evidence>
<evidence type="ECO:0000259" key="2">
    <source>
        <dbReference type="Pfam" id="PF07734"/>
    </source>
</evidence>
<dbReference type="Pfam" id="PF07734">
    <property type="entry name" value="FBA_1"/>
    <property type="match status" value="1"/>
</dbReference>
<dbReference type="Proteomes" id="UP000694005">
    <property type="component" value="Chromosome A07"/>
</dbReference>
<dbReference type="NCBIfam" id="TIGR01640">
    <property type="entry name" value="F_box_assoc_1"/>
    <property type="match status" value="1"/>
</dbReference>
<proteinExistence type="predicted"/>
<gene>
    <name evidence="3" type="ORF">BRAPAZ1V2_A07P47050.2</name>
</gene>
<dbReference type="AlphaFoldDB" id="A0A8D9HWQ5"/>
<dbReference type="InterPro" id="IPR001810">
    <property type="entry name" value="F-box_dom"/>
</dbReference>
<sequence>CSTVIQDAQHTRLERERKTLIFFQLRGQRVGRRMMPRMIDLPQKLVVEIFKRVPITSLKAVRSTCKTWEAITKSWVVLGAAARHEFLLGFVKMNNKVYSLRYHHQGDVSVQQVDLPNQLEISSMVYHCDGLVLCVAKDLSKLVVWNPYLCQSRWIGPRGESFNASDIYAIGYSEDKNKKRDHKILRFVDDSCVVGPVISVFRCEIYEMSSSDSSWRVLEEGKPEWEIDVHQRGASVNGNTYFFAHDRFDDIEPDADGSIPVDGVEDFLLCFDFTKERFGPRLPLPFHSYNEDCVTLSSFLRGDDDEQLAALFGGCESDFFEIWVTLSVEPNHVSWTKFLVVETGGPIFTRLNFKLSTYFGGSFFVDEENKVAVVFELDSYISISAPPPSQHTAFVFGQAGYIHSVNLGQALKLQHLSPYSGKHCQALLPPLVCSSSFRPTLVQVS</sequence>
<dbReference type="InterPro" id="IPR017451">
    <property type="entry name" value="F-box-assoc_interact_dom"/>
</dbReference>
<evidence type="ECO:0000313" key="4">
    <source>
        <dbReference type="Proteomes" id="UP000694005"/>
    </source>
</evidence>
<name>A0A8D9HWQ5_BRACM</name>
<dbReference type="EMBL" id="LS974623">
    <property type="protein sequence ID" value="CAG7905061.1"/>
    <property type="molecule type" value="Genomic_DNA"/>
</dbReference>
<feature type="domain" description="F-box associated beta-propeller type 1" evidence="2">
    <location>
        <begin position="90"/>
        <end position="444"/>
    </location>
</feature>
<dbReference type="InterPro" id="IPR006527">
    <property type="entry name" value="F-box-assoc_dom_typ1"/>
</dbReference>
<accession>A0A8D9HWQ5</accession>
<dbReference type="Gene3D" id="1.20.1280.50">
    <property type="match status" value="1"/>
</dbReference>
<organism evidence="3 4">
    <name type="scientific">Brassica campestris</name>
    <name type="common">Field mustard</name>
    <dbReference type="NCBI Taxonomy" id="3711"/>
    <lineage>
        <taxon>Eukaryota</taxon>
        <taxon>Viridiplantae</taxon>
        <taxon>Streptophyta</taxon>
        <taxon>Embryophyta</taxon>
        <taxon>Tracheophyta</taxon>
        <taxon>Spermatophyta</taxon>
        <taxon>Magnoliopsida</taxon>
        <taxon>eudicotyledons</taxon>
        <taxon>Gunneridae</taxon>
        <taxon>Pentapetalae</taxon>
        <taxon>rosids</taxon>
        <taxon>malvids</taxon>
        <taxon>Brassicales</taxon>
        <taxon>Brassicaceae</taxon>
        <taxon>Brassiceae</taxon>
        <taxon>Brassica</taxon>
    </lineage>
</organism>
<evidence type="ECO:0000313" key="3">
    <source>
        <dbReference type="EMBL" id="CAG7905061.1"/>
    </source>
</evidence>
<dbReference type="PANTHER" id="PTHR31672">
    <property type="entry name" value="BNACNNG10540D PROTEIN"/>
    <property type="match status" value="1"/>
</dbReference>
<dbReference type="InterPro" id="IPR050796">
    <property type="entry name" value="SCF_F-box_component"/>
</dbReference>
<protein>
    <recommendedName>
        <fullName evidence="5">F-box domain-containing protein</fullName>
    </recommendedName>
</protein>
<dbReference type="InterPro" id="IPR036047">
    <property type="entry name" value="F-box-like_dom_sf"/>
</dbReference>
<dbReference type="SUPFAM" id="SSF81383">
    <property type="entry name" value="F-box domain"/>
    <property type="match status" value="1"/>
</dbReference>
<feature type="domain" description="F-box" evidence="1">
    <location>
        <begin position="40"/>
        <end position="74"/>
    </location>
</feature>
<dbReference type="Gramene" id="A07p47050.2_BraZ1">
    <property type="protein sequence ID" value="A07p47050.2_BraZ1.CDS"/>
    <property type="gene ID" value="A07g47050.2_BraZ1"/>
</dbReference>
<dbReference type="Pfam" id="PF00646">
    <property type="entry name" value="F-box"/>
    <property type="match status" value="1"/>
</dbReference>
<reference evidence="3 4" key="1">
    <citation type="submission" date="2021-07" db="EMBL/GenBank/DDBJ databases">
        <authorList>
            <consortium name="Genoscope - CEA"/>
            <person name="William W."/>
        </authorList>
    </citation>
    <scope>NUCLEOTIDE SEQUENCE [LARGE SCALE GENOMIC DNA]</scope>
</reference>
<feature type="non-terminal residue" evidence="3">
    <location>
        <position position="1"/>
    </location>
</feature>